<dbReference type="EMBL" id="VUJU01005750">
    <property type="protein sequence ID" value="KAF0750358.1"/>
    <property type="molecule type" value="Genomic_DNA"/>
</dbReference>
<sequence length="620" mass="74124">MNDIQRFLITSCDDSLPNYEDTHFYGFSIVKNNSETDIIHFLKLIQISGSEFNLKREDDICNISQILLGTILQLIFDNDLQVKVLTTEIESIPLIDYFEQVQQSYDIESIFGYQKNILTAIIQLLYKLIIMLIRDSSSNNNIENKRFNNILDDILKTIADVPMEYTNYIKKLSNLFHEAYDKNDFIENIKIYNNSLSSTIILDYSRLTKIDVVENKLIKTFKVLKQNIKELQCFNQYFKLLHVEHHKYYIPFTKSTMMIETMKESKKSYMESFCDFTINIYKLCFEITILNNKSANSAQTDNIFYKELLNDFQKIKEYLFRFIKKIGTKNMELFITASNIIIILVNREMVNVFSDLKRLAYIIMNELNRYGTKYCKPDKYTFLFFNNIYYGEFGNKNFITRNIKQFLTGLDNKESETDYNYNHYNLKFLYTNFVKNSQVFLYYKNRITVYWKGEKINIEKFTDVHKFFILNPDFLYAFYDIYFKFYVAAYFYEIINLQNCITNESYNLEEFIAITLKEEEFPEGLKSFVVKIKYLLEKLLLIINCEAENKVKLESKVKNLFQSIELQFHEFGFFFYYKLEHNTGYTNDNLTNISQEISSKVKQFHDNYFLLVNPKPRFIV</sequence>
<evidence type="ECO:0000313" key="2">
    <source>
        <dbReference type="Proteomes" id="UP000478052"/>
    </source>
</evidence>
<name>A0A6G0Y799_APHCR</name>
<dbReference type="OrthoDB" id="6625707at2759"/>
<organism evidence="1 2">
    <name type="scientific">Aphis craccivora</name>
    <name type="common">Cowpea aphid</name>
    <dbReference type="NCBI Taxonomy" id="307492"/>
    <lineage>
        <taxon>Eukaryota</taxon>
        <taxon>Metazoa</taxon>
        <taxon>Ecdysozoa</taxon>
        <taxon>Arthropoda</taxon>
        <taxon>Hexapoda</taxon>
        <taxon>Insecta</taxon>
        <taxon>Pterygota</taxon>
        <taxon>Neoptera</taxon>
        <taxon>Paraneoptera</taxon>
        <taxon>Hemiptera</taxon>
        <taxon>Sternorrhyncha</taxon>
        <taxon>Aphidomorpha</taxon>
        <taxon>Aphidoidea</taxon>
        <taxon>Aphididae</taxon>
        <taxon>Aphidini</taxon>
        <taxon>Aphis</taxon>
        <taxon>Aphis</taxon>
    </lineage>
</organism>
<gene>
    <name evidence="1" type="ORF">FWK35_00019670</name>
</gene>
<protein>
    <submittedName>
        <fullName evidence="1">Uncharacterized protein</fullName>
    </submittedName>
</protein>
<comment type="caution">
    <text evidence="1">The sequence shown here is derived from an EMBL/GenBank/DDBJ whole genome shotgun (WGS) entry which is preliminary data.</text>
</comment>
<accession>A0A6G0Y799</accession>
<proteinExistence type="predicted"/>
<reference evidence="1 2" key="1">
    <citation type="submission" date="2019-08" db="EMBL/GenBank/DDBJ databases">
        <title>Whole genome of Aphis craccivora.</title>
        <authorList>
            <person name="Voronova N.V."/>
            <person name="Shulinski R.S."/>
            <person name="Bandarenka Y.V."/>
            <person name="Zhorov D.G."/>
            <person name="Warner D."/>
        </authorList>
    </citation>
    <scope>NUCLEOTIDE SEQUENCE [LARGE SCALE GENOMIC DNA]</scope>
    <source>
        <strain evidence="1">180601</strain>
        <tissue evidence="1">Whole Body</tissue>
    </source>
</reference>
<evidence type="ECO:0000313" key="1">
    <source>
        <dbReference type="EMBL" id="KAF0750358.1"/>
    </source>
</evidence>
<dbReference type="AlphaFoldDB" id="A0A6G0Y799"/>
<dbReference type="Proteomes" id="UP000478052">
    <property type="component" value="Unassembled WGS sequence"/>
</dbReference>
<keyword evidence="2" id="KW-1185">Reference proteome</keyword>